<comment type="caution">
    <text evidence="1">The sequence shown here is derived from an EMBL/GenBank/DDBJ whole genome shotgun (WGS) entry which is preliminary data.</text>
</comment>
<accession>A0A316D581</accession>
<gene>
    <name evidence="1" type="ORF">C7459_1191</name>
</gene>
<evidence type="ECO:0000313" key="1">
    <source>
        <dbReference type="EMBL" id="PWK06581.1"/>
    </source>
</evidence>
<dbReference type="EMBL" id="QGGL01000019">
    <property type="protein sequence ID" value="PWK06581.1"/>
    <property type="molecule type" value="Genomic_DNA"/>
</dbReference>
<dbReference type="Proteomes" id="UP000245634">
    <property type="component" value="Unassembled WGS sequence"/>
</dbReference>
<organism evidence="1 2">
    <name type="scientific">Tumebacillus permanentifrigoris</name>
    <dbReference type="NCBI Taxonomy" id="378543"/>
    <lineage>
        <taxon>Bacteria</taxon>
        <taxon>Bacillati</taxon>
        <taxon>Bacillota</taxon>
        <taxon>Bacilli</taxon>
        <taxon>Bacillales</taxon>
        <taxon>Alicyclobacillaceae</taxon>
        <taxon>Tumebacillus</taxon>
    </lineage>
</organism>
<dbReference type="AlphaFoldDB" id="A0A316D581"/>
<keyword evidence="2" id="KW-1185">Reference proteome</keyword>
<protein>
    <submittedName>
        <fullName evidence="1">Uncharacterized protein</fullName>
    </submittedName>
</protein>
<name>A0A316D581_9BACL</name>
<reference evidence="1 2" key="1">
    <citation type="submission" date="2018-05" db="EMBL/GenBank/DDBJ databases">
        <title>Genomic Encyclopedia of Type Strains, Phase IV (KMG-IV): sequencing the most valuable type-strain genomes for metagenomic binning, comparative biology and taxonomic classification.</title>
        <authorList>
            <person name="Goeker M."/>
        </authorList>
    </citation>
    <scope>NUCLEOTIDE SEQUENCE [LARGE SCALE GENOMIC DNA]</scope>
    <source>
        <strain evidence="1 2">DSM 18773</strain>
    </source>
</reference>
<proteinExistence type="predicted"/>
<sequence>MGMDNYQAMAYAKLAIKKVGLDEETMSDVFQEMYCLFDLLTEEEAQKI</sequence>
<evidence type="ECO:0000313" key="2">
    <source>
        <dbReference type="Proteomes" id="UP000245634"/>
    </source>
</evidence>